<keyword evidence="2" id="KW-0808">Transferase</keyword>
<proteinExistence type="inferred from homology"/>
<dbReference type="InterPro" id="IPR051091">
    <property type="entry name" value="O-Glucosyltr/Glycosyltrsf_90"/>
</dbReference>
<organism evidence="5 6">
    <name type="scientific">Chrysochromulina tobinii</name>
    <dbReference type="NCBI Taxonomy" id="1460289"/>
    <lineage>
        <taxon>Eukaryota</taxon>
        <taxon>Haptista</taxon>
        <taxon>Haptophyta</taxon>
        <taxon>Prymnesiophyceae</taxon>
        <taxon>Prymnesiales</taxon>
        <taxon>Chrysochromulinaceae</taxon>
        <taxon>Chrysochromulina</taxon>
    </lineage>
</organism>
<dbReference type="OrthoDB" id="202415at2759"/>
<evidence type="ECO:0000313" key="6">
    <source>
        <dbReference type="Proteomes" id="UP000037460"/>
    </source>
</evidence>
<comment type="similarity">
    <text evidence="1">Belongs to the glycosyltransferase 90 family.</text>
</comment>
<keyword evidence="6" id="KW-1185">Reference proteome</keyword>
<dbReference type="EMBL" id="JWZX01000517">
    <property type="protein sequence ID" value="KOO52752.1"/>
    <property type="molecule type" value="Genomic_DNA"/>
</dbReference>
<dbReference type="AlphaFoldDB" id="A0A0M0LPC7"/>
<name>A0A0M0LPC7_9EUKA</name>
<reference evidence="6" key="1">
    <citation type="journal article" date="2015" name="PLoS Genet.">
        <title>Genome Sequence and Transcriptome Analyses of Chrysochromulina tobin: Metabolic Tools for Enhanced Algal Fitness in the Prominent Order Prymnesiales (Haptophyceae).</title>
        <authorList>
            <person name="Hovde B.T."/>
            <person name="Deodato C.R."/>
            <person name="Hunsperger H.M."/>
            <person name="Ryken S.A."/>
            <person name="Yost W."/>
            <person name="Jha R.K."/>
            <person name="Patterson J."/>
            <person name="Monnat R.J. Jr."/>
            <person name="Barlow S.B."/>
            <person name="Starkenburg S.R."/>
            <person name="Cattolico R.A."/>
        </authorList>
    </citation>
    <scope>NUCLEOTIDE SEQUENCE</scope>
    <source>
        <strain evidence="6">CCMP291</strain>
    </source>
</reference>
<dbReference type="Proteomes" id="UP000037460">
    <property type="component" value="Unassembled WGS sequence"/>
</dbReference>
<feature type="domain" description="Glycosyl transferase CAP10" evidence="4">
    <location>
        <begin position="192"/>
        <end position="459"/>
    </location>
</feature>
<evidence type="ECO:0000256" key="2">
    <source>
        <dbReference type="ARBA" id="ARBA00022679"/>
    </source>
</evidence>
<dbReference type="PANTHER" id="PTHR12203:SF35">
    <property type="entry name" value="PROTEIN O-GLUCOSYLTRANSFERASE 1"/>
    <property type="match status" value="1"/>
</dbReference>
<evidence type="ECO:0000256" key="3">
    <source>
        <dbReference type="SAM" id="MobiDB-lite"/>
    </source>
</evidence>
<gene>
    <name evidence="5" type="ORF">Ctob_011197</name>
</gene>
<sequence>MKHATLAQASLGTIALLILYADAVLRVINGLFGDGFGPLLEGPVHTFRGSRWLPPPPLPSSSSSAPRPSPPASATVVNSRLPPMYRRTANWTDVDEGIEKCAKHELLLGNLYADFAPWVDLGLRIEERQMAAAINFAEKRRGKWNSWVTDSFTPILIKDGRIYLTLGPPLKDPTNYFWTVLSDLQLLSRTTRLPDAELLLNFADTPIVYAADSGAPTEPGLPIFSYCKRERFLDVLVPGYYTPDRVCKAYREPAGKGANAAYPWHAKRRVAFARYTHFCKPQKQHDEYGRPLPPCARSWFARLARSPQGAARLDVKPLNVVNDTSDPSLAYGQQLLEAGSSLPLAEHGQYAYLLDTDGFTSAYKLQQLLAMNSLVLHHRSPWRSYYHPSLAPFVHYVPVWRSSRDDVLRLLDWLDHHDALARRIARNGQHFACEHLTQPGRLCYWQRAIELYASLQAYTPSLARRPRAFPLDALNIMCRIRDQPIVCYYNVRLPTEGAPPGYECAKPIPNERPGRFEECWYKGAQPPAL</sequence>
<evidence type="ECO:0000259" key="4">
    <source>
        <dbReference type="SMART" id="SM00672"/>
    </source>
</evidence>
<evidence type="ECO:0000256" key="1">
    <source>
        <dbReference type="ARBA" id="ARBA00010118"/>
    </source>
</evidence>
<dbReference type="GO" id="GO:0016740">
    <property type="term" value="F:transferase activity"/>
    <property type="evidence" value="ECO:0007669"/>
    <property type="project" value="UniProtKB-KW"/>
</dbReference>
<accession>A0A0M0LPC7</accession>
<comment type="caution">
    <text evidence="5">The sequence shown here is derived from an EMBL/GenBank/DDBJ whole genome shotgun (WGS) entry which is preliminary data.</text>
</comment>
<feature type="region of interest" description="Disordered" evidence="3">
    <location>
        <begin position="51"/>
        <end position="76"/>
    </location>
</feature>
<dbReference type="SMART" id="SM00672">
    <property type="entry name" value="CAP10"/>
    <property type="match status" value="1"/>
</dbReference>
<protein>
    <submittedName>
        <fullName evidence="5">Lipopolysaccharide-modifying enzyme</fullName>
    </submittedName>
</protein>
<dbReference type="InterPro" id="IPR006598">
    <property type="entry name" value="CAP10"/>
</dbReference>
<dbReference type="PANTHER" id="PTHR12203">
    <property type="entry name" value="KDEL LYS-ASP-GLU-LEU CONTAINING - RELATED"/>
    <property type="match status" value="1"/>
</dbReference>
<dbReference type="Pfam" id="PF05686">
    <property type="entry name" value="Glyco_transf_90"/>
    <property type="match status" value="1"/>
</dbReference>
<evidence type="ECO:0000313" key="5">
    <source>
        <dbReference type="EMBL" id="KOO52752.1"/>
    </source>
</evidence>